<dbReference type="AlphaFoldDB" id="A0A852TS22"/>
<dbReference type="Pfam" id="PF01569">
    <property type="entry name" value="PAP2"/>
    <property type="match status" value="1"/>
</dbReference>
<evidence type="ECO:0000313" key="4">
    <source>
        <dbReference type="Proteomes" id="UP000589036"/>
    </source>
</evidence>
<proteinExistence type="predicted"/>
<reference evidence="3 4" key="1">
    <citation type="submission" date="2020-07" db="EMBL/GenBank/DDBJ databases">
        <title>Sequencing the genomes of 1000 actinobacteria strains.</title>
        <authorList>
            <person name="Klenk H.-P."/>
        </authorList>
    </citation>
    <scope>NUCLEOTIDE SEQUENCE [LARGE SCALE GENOMIC DNA]</scope>
    <source>
        <strain evidence="3 4">CXB654</strain>
    </source>
</reference>
<dbReference type="Gene3D" id="1.20.144.10">
    <property type="entry name" value="Phosphatidic acid phosphatase type 2/haloperoxidase"/>
    <property type="match status" value="1"/>
</dbReference>
<organism evidence="3 4">
    <name type="scientific">Spinactinospora alkalitolerans</name>
    <dbReference type="NCBI Taxonomy" id="687207"/>
    <lineage>
        <taxon>Bacteria</taxon>
        <taxon>Bacillati</taxon>
        <taxon>Actinomycetota</taxon>
        <taxon>Actinomycetes</taxon>
        <taxon>Streptosporangiales</taxon>
        <taxon>Nocardiopsidaceae</taxon>
        <taxon>Spinactinospora</taxon>
    </lineage>
</organism>
<evidence type="ECO:0000313" key="3">
    <source>
        <dbReference type="EMBL" id="NYE45513.1"/>
    </source>
</evidence>
<feature type="transmembrane region" description="Helical" evidence="1">
    <location>
        <begin position="60"/>
        <end position="85"/>
    </location>
</feature>
<feature type="transmembrane region" description="Helical" evidence="1">
    <location>
        <begin position="193"/>
        <end position="213"/>
    </location>
</feature>
<gene>
    <name evidence="3" type="ORF">HDA32_000633</name>
</gene>
<dbReference type="Proteomes" id="UP000589036">
    <property type="component" value="Unassembled WGS sequence"/>
</dbReference>
<feature type="domain" description="Phosphatidic acid phosphatase type 2/haloperoxidase" evidence="2">
    <location>
        <begin position="99"/>
        <end position="235"/>
    </location>
</feature>
<protein>
    <submittedName>
        <fullName evidence="3">Membrane-associated phospholipid phosphatase</fullName>
    </submittedName>
</protein>
<dbReference type="SUPFAM" id="SSF48317">
    <property type="entry name" value="Acid phosphatase/Vanadium-dependent haloperoxidase"/>
    <property type="match status" value="1"/>
</dbReference>
<keyword evidence="1" id="KW-0812">Transmembrane</keyword>
<dbReference type="RefSeq" id="WP_312863020.1">
    <property type="nucleotide sequence ID" value="NZ_BAAAYY010000002.1"/>
</dbReference>
<name>A0A852TS22_9ACTN</name>
<comment type="caution">
    <text evidence="3">The sequence shown here is derived from an EMBL/GenBank/DDBJ whole genome shotgun (WGS) entry which is preliminary data.</text>
</comment>
<sequence length="286" mass="29263">MTSHAAASRARRWRVHAAWTVVVCAALAAVTWQVVAAGPITALDRPIHEAVDPDQPTGAALALCVGVARLGQRWLTVPLLLGLGAWVSLRRRDPRPLFAPVVGLASLAVLGTLLKVAVGRTPPITGVDVVSPGLGNVADWAVAAFTLGAAPFEGYVSYPSGHAANAALSYPLLACLLFGGNGLRPGRIALRRALWASAVPVLAVGVMMTALDYHWASEALGGWFLGIACALAALLVLGPGRAAEAPAGHPPQGEHAEGNVTAGEAVYRENSITGGRSVVPKSGGTG</sequence>
<dbReference type="EMBL" id="JACCCC010000001">
    <property type="protein sequence ID" value="NYE45513.1"/>
    <property type="molecule type" value="Genomic_DNA"/>
</dbReference>
<keyword evidence="1" id="KW-0472">Membrane</keyword>
<evidence type="ECO:0000256" key="1">
    <source>
        <dbReference type="SAM" id="Phobius"/>
    </source>
</evidence>
<keyword evidence="4" id="KW-1185">Reference proteome</keyword>
<feature type="transmembrane region" description="Helical" evidence="1">
    <location>
        <begin position="97"/>
        <end position="118"/>
    </location>
</feature>
<keyword evidence="1" id="KW-1133">Transmembrane helix</keyword>
<dbReference type="InterPro" id="IPR000326">
    <property type="entry name" value="PAP2/HPO"/>
</dbReference>
<feature type="transmembrane region" description="Helical" evidence="1">
    <location>
        <begin position="219"/>
        <end position="237"/>
    </location>
</feature>
<evidence type="ECO:0000259" key="2">
    <source>
        <dbReference type="Pfam" id="PF01569"/>
    </source>
</evidence>
<accession>A0A852TS22</accession>
<feature type="transmembrane region" description="Helical" evidence="1">
    <location>
        <begin position="162"/>
        <end position="181"/>
    </location>
</feature>
<dbReference type="InterPro" id="IPR036938">
    <property type="entry name" value="PAP2/HPO_sf"/>
</dbReference>